<evidence type="ECO:0000313" key="1">
    <source>
        <dbReference type="EMBL" id="MBI5171062.1"/>
    </source>
</evidence>
<evidence type="ECO:0008006" key="3">
    <source>
        <dbReference type="Google" id="ProtNLM"/>
    </source>
</evidence>
<gene>
    <name evidence="1" type="ORF">HZA61_16370</name>
</gene>
<organism evidence="1 2">
    <name type="scientific">Eiseniibacteriota bacterium</name>
    <dbReference type="NCBI Taxonomy" id="2212470"/>
    <lineage>
        <taxon>Bacteria</taxon>
        <taxon>Candidatus Eiseniibacteriota</taxon>
    </lineage>
</organism>
<accession>A0A933SEF8</accession>
<name>A0A933SEF8_UNCEI</name>
<protein>
    <recommendedName>
        <fullName evidence="3">T9SS type A sorting domain-containing protein</fullName>
    </recommendedName>
</protein>
<proteinExistence type="predicted"/>
<comment type="caution">
    <text evidence="1">The sequence shown here is derived from an EMBL/GenBank/DDBJ whole genome shotgun (WGS) entry which is preliminary data.</text>
</comment>
<dbReference type="Proteomes" id="UP000696931">
    <property type="component" value="Unassembled WGS sequence"/>
</dbReference>
<sequence length="258" mass="28524">MLVDAYEHRSVDELGAVLTNDYRYHFPEEDLSGAGWLEGFTRDVELEKAAGVFRRFSKIRTSVDRFESGPDPEHADSLSHYRVVIAHRMKLHAVIVHDGRDEIIENLPGQHVFYLVRGNAALLAPGQVRHPGRWYIRAWFEDVEMPAKQLATVEGQCESAAAELTSPTSSALAIHAINHPLCATVMVMCDLPSAEAATLEVFDLAGRRVAQRMLQPTAAGTTMRVEAGSGMRFAPGAYFVRLSQGRAKPVNKMVLVAK</sequence>
<reference evidence="1" key="1">
    <citation type="submission" date="2020-07" db="EMBL/GenBank/DDBJ databases">
        <title>Huge and variable diversity of episymbiotic CPR bacteria and DPANN archaea in groundwater ecosystems.</title>
        <authorList>
            <person name="He C.Y."/>
            <person name="Keren R."/>
            <person name="Whittaker M."/>
            <person name="Farag I.F."/>
            <person name="Doudna J."/>
            <person name="Cate J.H.D."/>
            <person name="Banfield J.F."/>
        </authorList>
    </citation>
    <scope>NUCLEOTIDE SEQUENCE</scope>
    <source>
        <strain evidence="1">NC_groundwater_1813_Pr3_B-0.1um_71_17</strain>
    </source>
</reference>
<dbReference type="AlphaFoldDB" id="A0A933SEF8"/>
<dbReference type="EMBL" id="JACRIW010000117">
    <property type="protein sequence ID" value="MBI5171062.1"/>
    <property type="molecule type" value="Genomic_DNA"/>
</dbReference>
<evidence type="ECO:0000313" key="2">
    <source>
        <dbReference type="Proteomes" id="UP000696931"/>
    </source>
</evidence>